<sequence>MAGQHRMPGLMARTGVIMACREASVFVRMFLRTYLVGGCINTRGMQNIGLSYAMDPGLRFLYASADDLQKARKRYLKVYNTHPCWTPLLVGLFFYIEQKIHKGLLPPKALSQMKGTIAFTLSAVGDSLFGGSIYVLWSLSTMILLAAGLPWLALGWALLWMGILEAFKLYTFWKGVSEGIAFLTRLRSWNLIDWSGRIKALNVLLLFVFWIVVWPGRMTPVSWMTGTGMVLLVACLATLFYRARDAIMIALAALLWAVPVLVPYLEDMPLPW</sequence>
<reference evidence="3" key="1">
    <citation type="submission" date="2016-06" db="EMBL/GenBank/DDBJ databases">
        <title>Draft genome sequence of Desulfoplanes formicivorans strain Pf12B.</title>
        <authorList>
            <person name="Watanabe M."/>
            <person name="Kojima H."/>
            <person name="Fukui M."/>
        </authorList>
    </citation>
    <scope>NUCLEOTIDE SEQUENCE [LARGE SCALE GENOMIC DNA]</scope>
    <source>
        <strain evidence="3">Pf12B</strain>
    </source>
</reference>
<protein>
    <recommendedName>
        <fullName evidence="4">3-keto-L-gulonate transporter</fullName>
    </recommendedName>
</protein>
<feature type="transmembrane region" description="Helical" evidence="1">
    <location>
        <begin position="143"/>
        <end position="163"/>
    </location>
</feature>
<evidence type="ECO:0008006" key="4">
    <source>
        <dbReference type="Google" id="ProtNLM"/>
    </source>
</evidence>
<dbReference type="Proteomes" id="UP000095200">
    <property type="component" value="Unassembled WGS sequence"/>
</dbReference>
<evidence type="ECO:0000256" key="1">
    <source>
        <dbReference type="SAM" id="Phobius"/>
    </source>
</evidence>
<dbReference type="GO" id="GO:0009401">
    <property type="term" value="P:phosphoenolpyruvate-dependent sugar phosphotransferase system"/>
    <property type="evidence" value="ECO:0007669"/>
    <property type="project" value="InterPro"/>
</dbReference>
<name>A0A194AIP8_9BACT</name>
<keyword evidence="1" id="KW-0472">Membrane</keyword>
<comment type="caution">
    <text evidence="2">The sequence shown here is derived from an EMBL/GenBank/DDBJ whole genome shotgun (WGS) entry which is preliminary data.</text>
</comment>
<gene>
    <name evidence="2" type="ORF">DPF_2698</name>
</gene>
<dbReference type="GO" id="GO:0016020">
    <property type="term" value="C:membrane"/>
    <property type="evidence" value="ECO:0007669"/>
    <property type="project" value="InterPro"/>
</dbReference>
<feature type="transmembrane region" description="Helical" evidence="1">
    <location>
        <begin position="198"/>
        <end position="215"/>
    </location>
</feature>
<evidence type="ECO:0000313" key="2">
    <source>
        <dbReference type="EMBL" id="GAU09962.1"/>
    </source>
</evidence>
<feature type="transmembrane region" description="Helical" evidence="1">
    <location>
        <begin position="221"/>
        <end position="240"/>
    </location>
</feature>
<keyword evidence="3" id="KW-1185">Reference proteome</keyword>
<feature type="transmembrane region" description="Helical" evidence="1">
    <location>
        <begin position="116"/>
        <end position="136"/>
    </location>
</feature>
<dbReference type="Pfam" id="PF03613">
    <property type="entry name" value="EIID-AGA"/>
    <property type="match status" value="1"/>
</dbReference>
<dbReference type="RefSeq" id="WP_176724282.1">
    <property type="nucleotide sequence ID" value="NZ_BDFE01000022.1"/>
</dbReference>
<dbReference type="InterPro" id="IPR004704">
    <property type="entry name" value="PTS_IID_man"/>
</dbReference>
<dbReference type="PROSITE" id="PS51108">
    <property type="entry name" value="PTS_EIID"/>
    <property type="match status" value="1"/>
</dbReference>
<dbReference type="STRING" id="1592317.DPF_2698"/>
<keyword evidence="1" id="KW-0812">Transmembrane</keyword>
<dbReference type="AlphaFoldDB" id="A0A194AIP8"/>
<accession>A0A194AIP8</accession>
<feature type="transmembrane region" description="Helical" evidence="1">
    <location>
        <begin position="247"/>
        <end position="265"/>
    </location>
</feature>
<keyword evidence="1" id="KW-1133">Transmembrane helix</keyword>
<dbReference type="EMBL" id="BDFE01000022">
    <property type="protein sequence ID" value="GAU09962.1"/>
    <property type="molecule type" value="Genomic_DNA"/>
</dbReference>
<proteinExistence type="predicted"/>
<organism evidence="2 3">
    <name type="scientific">Desulfoplanes formicivorans</name>
    <dbReference type="NCBI Taxonomy" id="1592317"/>
    <lineage>
        <taxon>Bacteria</taxon>
        <taxon>Pseudomonadati</taxon>
        <taxon>Thermodesulfobacteriota</taxon>
        <taxon>Desulfovibrionia</taxon>
        <taxon>Desulfovibrionales</taxon>
        <taxon>Desulfoplanaceae</taxon>
        <taxon>Desulfoplanes</taxon>
    </lineage>
</organism>
<evidence type="ECO:0000313" key="3">
    <source>
        <dbReference type="Proteomes" id="UP000095200"/>
    </source>
</evidence>